<dbReference type="SUPFAM" id="SSF54506">
    <property type="entry name" value="Diaminopimelate epimerase-like"/>
    <property type="match status" value="1"/>
</dbReference>
<feature type="active site" evidence="3">
    <location>
        <position position="44"/>
    </location>
</feature>
<gene>
    <name evidence="4" type="ORF">IAD42_04990</name>
</gene>
<dbReference type="AlphaFoldDB" id="A0A9D1K8G4"/>
<evidence type="ECO:0000256" key="3">
    <source>
        <dbReference type="PIRSR" id="PIRSR016184-1"/>
    </source>
</evidence>
<evidence type="ECO:0000256" key="2">
    <source>
        <dbReference type="ARBA" id="ARBA00023235"/>
    </source>
</evidence>
<dbReference type="EMBL" id="DVJS01000124">
    <property type="protein sequence ID" value="HIS97314.1"/>
    <property type="molecule type" value="Genomic_DNA"/>
</dbReference>
<dbReference type="NCBIfam" id="TIGR00654">
    <property type="entry name" value="PhzF_family"/>
    <property type="match status" value="1"/>
</dbReference>
<evidence type="ECO:0000256" key="1">
    <source>
        <dbReference type="ARBA" id="ARBA00008270"/>
    </source>
</evidence>
<keyword evidence="2" id="KW-0413">Isomerase</keyword>
<dbReference type="InterPro" id="IPR003719">
    <property type="entry name" value="Phenazine_PhzF-like"/>
</dbReference>
<accession>A0A9D1K8G4</accession>
<organism evidence="4 5">
    <name type="scientific">Candidatus Scatomorpha pullistercoris</name>
    <dbReference type="NCBI Taxonomy" id="2840929"/>
    <lineage>
        <taxon>Bacteria</taxon>
        <taxon>Bacillati</taxon>
        <taxon>Bacillota</taxon>
        <taxon>Clostridia</taxon>
        <taxon>Eubacteriales</taxon>
        <taxon>Candidatus Scatomorpha</taxon>
    </lineage>
</organism>
<dbReference type="PANTHER" id="PTHR13774:SF17">
    <property type="entry name" value="PHENAZINE BIOSYNTHESIS-LIKE DOMAIN-CONTAINING PROTEIN"/>
    <property type="match status" value="1"/>
</dbReference>
<dbReference type="PANTHER" id="PTHR13774">
    <property type="entry name" value="PHENAZINE BIOSYNTHESIS PROTEIN"/>
    <property type="match status" value="1"/>
</dbReference>
<evidence type="ECO:0000313" key="4">
    <source>
        <dbReference type="EMBL" id="HIS97314.1"/>
    </source>
</evidence>
<reference evidence="4" key="2">
    <citation type="journal article" date="2021" name="PeerJ">
        <title>Extensive microbial diversity within the chicken gut microbiome revealed by metagenomics and culture.</title>
        <authorList>
            <person name="Gilroy R."/>
            <person name="Ravi A."/>
            <person name="Getino M."/>
            <person name="Pursley I."/>
            <person name="Horton D.L."/>
            <person name="Alikhan N.F."/>
            <person name="Baker D."/>
            <person name="Gharbi K."/>
            <person name="Hall N."/>
            <person name="Watson M."/>
            <person name="Adriaenssens E.M."/>
            <person name="Foster-Nyarko E."/>
            <person name="Jarju S."/>
            <person name="Secka A."/>
            <person name="Antonio M."/>
            <person name="Oren A."/>
            <person name="Chaudhuri R.R."/>
            <person name="La Ragione R."/>
            <person name="Hildebrand F."/>
            <person name="Pallen M.J."/>
        </authorList>
    </citation>
    <scope>NUCLEOTIDE SEQUENCE</scope>
    <source>
        <strain evidence="4">ChiHecec3B27-6122</strain>
    </source>
</reference>
<dbReference type="GO" id="GO:0016853">
    <property type="term" value="F:isomerase activity"/>
    <property type="evidence" value="ECO:0007669"/>
    <property type="project" value="UniProtKB-KW"/>
</dbReference>
<comment type="similarity">
    <text evidence="1">Belongs to the PhzF family.</text>
</comment>
<sequence>MKYYVVDAFTSELFKGNPAGVCVVDSFPPDDLMQKIAAENRLSETAFVCRREDGDYNLRWFTPGAEVNLCGHATLGTSYVLARFVEPDAKEFRFHSLSGLLVAKRLGDDQFELDFPSWKPEKVEVTEAMQKALGFAPEGAWLSRDLIFMVESGDVVQNFKPDYELIKAVPEGMGIFLTARGKDSDFVCRTFFPKIAVDEDPVCGSAHSELIPLWSEILGKKELVSHQLSPRTGELFCVDEGERVKISGKAALYLTGEIFVK</sequence>
<name>A0A9D1K8G4_9FIRM</name>
<protein>
    <submittedName>
        <fullName evidence="4">PhzF family phenazine biosynthesis protein</fullName>
    </submittedName>
</protein>
<proteinExistence type="inferred from homology"/>
<dbReference type="Pfam" id="PF02567">
    <property type="entry name" value="PhzC-PhzF"/>
    <property type="match status" value="1"/>
</dbReference>
<comment type="caution">
    <text evidence="4">The sequence shown here is derived from an EMBL/GenBank/DDBJ whole genome shotgun (WGS) entry which is preliminary data.</text>
</comment>
<dbReference type="Gene3D" id="3.10.310.10">
    <property type="entry name" value="Diaminopimelate Epimerase, Chain A, domain 1"/>
    <property type="match status" value="2"/>
</dbReference>
<dbReference type="Proteomes" id="UP000886876">
    <property type="component" value="Unassembled WGS sequence"/>
</dbReference>
<dbReference type="GO" id="GO:0005737">
    <property type="term" value="C:cytoplasm"/>
    <property type="evidence" value="ECO:0007669"/>
    <property type="project" value="TreeGrafter"/>
</dbReference>
<reference evidence="4" key="1">
    <citation type="submission" date="2020-10" db="EMBL/GenBank/DDBJ databases">
        <authorList>
            <person name="Gilroy R."/>
        </authorList>
    </citation>
    <scope>NUCLEOTIDE SEQUENCE</scope>
    <source>
        <strain evidence="4">ChiHecec3B27-6122</strain>
    </source>
</reference>
<evidence type="ECO:0000313" key="5">
    <source>
        <dbReference type="Proteomes" id="UP000886876"/>
    </source>
</evidence>
<dbReference type="PIRSF" id="PIRSF016184">
    <property type="entry name" value="PhzC_PhzF"/>
    <property type="match status" value="1"/>
</dbReference>